<keyword evidence="1" id="KW-0963">Cytoplasm</keyword>
<dbReference type="InterPro" id="IPR003033">
    <property type="entry name" value="SCP2_sterol-bd_dom"/>
</dbReference>
<dbReference type="SUPFAM" id="SSF55718">
    <property type="entry name" value="SCP-like"/>
    <property type="match status" value="1"/>
</dbReference>
<comment type="caution">
    <text evidence="3">The sequence shown here is derived from an EMBL/GenBank/DDBJ whole genome shotgun (WGS) entry which is preliminary data.</text>
</comment>
<organism evidence="3 4">
    <name type="scientific">Candidatus Aquirickettsiella gammari</name>
    <dbReference type="NCBI Taxonomy" id="2016198"/>
    <lineage>
        <taxon>Bacteria</taxon>
        <taxon>Pseudomonadati</taxon>
        <taxon>Pseudomonadota</taxon>
        <taxon>Gammaproteobacteria</taxon>
        <taxon>Legionellales</taxon>
        <taxon>Coxiellaceae</taxon>
        <taxon>Candidatus Aquirickettsiella</taxon>
    </lineage>
</organism>
<reference evidence="3 4" key="1">
    <citation type="journal article" date="2017" name="Int. J. Syst. Evol. Microbiol.">
        <title>Aquarickettsiella crustaci n. gen. n. sp. (Gammaproteobacteria: Legionellales: Coxiellaceae); a bacterial pathogen of the freshwater crustacean: Gammarus fossarum (Malacostraca: Amphipoda).</title>
        <authorList>
            <person name="Bojko J."/>
            <person name="Dunn A.M."/>
            <person name="Stebbing P.D."/>
            <person name="Van Aerle R."/>
            <person name="Bacela-Spychalska K."/>
            <person name="Bean T.P."/>
            <person name="Stentiford G.D."/>
        </authorList>
    </citation>
    <scope>NUCLEOTIDE SEQUENCE [LARGE SCALE GENOMIC DNA]</scope>
    <source>
        <strain evidence="3">RA15029</strain>
    </source>
</reference>
<evidence type="ECO:0000313" key="4">
    <source>
        <dbReference type="Proteomes" id="UP000226429"/>
    </source>
</evidence>
<proteinExistence type="inferred from homology"/>
<dbReference type="EMBL" id="NMOS02000007">
    <property type="protein sequence ID" value="RDH40548.1"/>
    <property type="molecule type" value="Genomic_DNA"/>
</dbReference>
<dbReference type="PANTHER" id="PTHR38693">
    <property type="entry name" value="UBIQUINONE BIOSYNTHESIS PROTEIN UBIJ"/>
    <property type="match status" value="1"/>
</dbReference>
<feature type="domain" description="SCP2" evidence="2">
    <location>
        <begin position="18"/>
        <end position="112"/>
    </location>
</feature>
<dbReference type="GO" id="GO:0005737">
    <property type="term" value="C:cytoplasm"/>
    <property type="evidence" value="ECO:0007669"/>
    <property type="project" value="UniProtKB-SubCell"/>
</dbReference>
<sequence length="204" mass="23648">MEILNSQNILLSAQEAILNHYLNLDPEAKEHLSRLSGKVVKIEWGHLNYYWLFKSDSIYLSKDYQGAVDLILRGSTLDFIRITFMKKDTALTAIPLQILGDMEFAKQFKDLFSNLDIDWEEQLAKLLGDTIAYPISCLFKEITRWAKQSVESLSQNMTNYLQTELNYLVSEPELQIFFSDVDDLRDDSERLEARINVLQRGLDS</sequence>
<comment type="function">
    <text evidence="1">Required for ubiquinone (coenzyme Q) biosynthesis. Binds hydrophobic ubiquinone biosynthetic intermediates via its SCP2 domain and is essential for the stability of the Ubi complex. May constitute a docking platform where Ubi enzymes assemble and access their SCP2-bound polyprenyl substrates.</text>
</comment>
<dbReference type="AlphaFoldDB" id="A0A370CI59"/>
<reference evidence="3 4" key="2">
    <citation type="journal article" date="2018" name="J. Invertebr. Pathol.">
        <title>'Candidatus Aquirickettsiella gammari' (Gammaproteobacteria: Legionellales: Coxiellaceae): A bacterial pathogen of the freshwater crustacean Gammarus fossarum (Malacostraca: Amphipoda).</title>
        <authorList>
            <person name="Bojko J."/>
            <person name="Dunn A.M."/>
            <person name="Stebbing P.D."/>
            <person name="van Aerle R."/>
            <person name="Bacela-Spychalska K."/>
            <person name="Bean T.P."/>
            <person name="Urrutia A."/>
            <person name="Stentiford G.D."/>
        </authorList>
    </citation>
    <scope>NUCLEOTIDE SEQUENCE [LARGE SCALE GENOMIC DNA]</scope>
    <source>
        <strain evidence="3">RA15029</strain>
    </source>
</reference>
<dbReference type="Pfam" id="PF02036">
    <property type="entry name" value="SCP2"/>
    <property type="match status" value="1"/>
</dbReference>
<accession>A0A370CI59</accession>
<evidence type="ECO:0000256" key="1">
    <source>
        <dbReference type="HAMAP-Rule" id="MF_02215"/>
    </source>
</evidence>
<dbReference type="InterPro" id="IPR036527">
    <property type="entry name" value="SCP2_sterol-bd_dom_sf"/>
</dbReference>
<comment type="pathway">
    <text evidence="1">Cofactor biosynthesis; ubiquinone biosynthesis.</text>
</comment>
<dbReference type="Proteomes" id="UP000226429">
    <property type="component" value="Unassembled WGS sequence"/>
</dbReference>
<dbReference type="UniPathway" id="UPA00232"/>
<dbReference type="HAMAP" id="MF_02215">
    <property type="entry name" value="UbiJ"/>
    <property type="match status" value="1"/>
</dbReference>
<gene>
    <name evidence="1" type="primary">ubiJ</name>
    <name evidence="3" type="ORF">CFE62_003375</name>
</gene>
<evidence type="ECO:0000313" key="3">
    <source>
        <dbReference type="EMBL" id="RDH40548.1"/>
    </source>
</evidence>
<dbReference type="GO" id="GO:0006744">
    <property type="term" value="P:ubiquinone biosynthetic process"/>
    <property type="evidence" value="ECO:0007669"/>
    <property type="project" value="UniProtKB-UniRule"/>
</dbReference>
<evidence type="ECO:0000259" key="2">
    <source>
        <dbReference type="Pfam" id="PF02036"/>
    </source>
</evidence>
<protein>
    <recommendedName>
        <fullName evidence="1">Ubiquinone biosynthesis accessory factor UbiJ</fullName>
    </recommendedName>
</protein>
<keyword evidence="4" id="KW-1185">Reference proteome</keyword>
<comment type="similarity">
    <text evidence="1">Belongs to the UbiJ family.</text>
</comment>
<dbReference type="PANTHER" id="PTHR38693:SF1">
    <property type="entry name" value="UBIQUINONE BIOSYNTHESIS ACCESSORY FACTOR UBIJ"/>
    <property type="match status" value="1"/>
</dbReference>
<keyword evidence="1" id="KW-0831">Ubiquinone biosynthesis</keyword>
<name>A0A370CI59_9COXI</name>
<dbReference type="InterPro" id="IPR038989">
    <property type="entry name" value="UbiJ"/>
</dbReference>
<comment type="subcellular location">
    <subcellularLocation>
        <location evidence="1">Cytoplasm</location>
    </subcellularLocation>
</comment>